<sequence>MVLGMRAGYILLICIIIIASLVLVYELPSNYRVRDIPDQPQVQIVYGTSGIMPQLLNTSQVDAFFVWESVVSTAEMGGIGKVIARDADIPPDRKWENTACNVLVMRNSFITEYPEIASLLSAVTIAGIQKIYDDPGEAVNITARWVYGSKPIRSAGLFLDPIELEKNAFPHIVFTDNASLPDLGLIEKSLSDNIMSDHSSSNTVGSVYKRALDLLNGSKPHISKTPSSVRIGYLPSADLYAPLYVTIIESDRICETYGFCLAPRSDTSDRPDECQLIVNDKPVADVQLLPGQVGGGIMTGLGQRAIDVAYIGSVPTLMQISMGNPASIIHSINAGGSGLVVDDQAPCDDWNSFIEWVENRSFSGQPLIIAVPQSSIQEEMMREAFEYEGIQISLYGLPSFGAL</sequence>
<keyword evidence="1" id="KW-0812">Transmembrane</keyword>
<organism evidence="2 3">
    <name type="scientific">Methanospirillum hungatei</name>
    <dbReference type="NCBI Taxonomy" id="2203"/>
    <lineage>
        <taxon>Archaea</taxon>
        <taxon>Methanobacteriati</taxon>
        <taxon>Methanobacteriota</taxon>
        <taxon>Stenosarchaea group</taxon>
        <taxon>Methanomicrobia</taxon>
        <taxon>Methanomicrobiales</taxon>
        <taxon>Methanospirillaceae</taxon>
        <taxon>Methanospirillum</taxon>
    </lineage>
</organism>
<name>A0A8F5VNA1_METHU</name>
<dbReference type="Proteomes" id="UP000694228">
    <property type="component" value="Chromosome"/>
</dbReference>
<evidence type="ECO:0000313" key="2">
    <source>
        <dbReference type="EMBL" id="QXO94610.1"/>
    </source>
</evidence>
<protein>
    <submittedName>
        <fullName evidence="2">ABC transporter substrate-binding protein</fullName>
    </submittedName>
</protein>
<gene>
    <name evidence="2" type="ORF">KSK55_15050</name>
</gene>
<proteinExistence type="predicted"/>
<dbReference type="OrthoDB" id="10037at2157"/>
<dbReference type="EMBL" id="CP077107">
    <property type="protein sequence ID" value="QXO94610.1"/>
    <property type="molecule type" value="Genomic_DNA"/>
</dbReference>
<keyword evidence="1" id="KW-1133">Transmembrane helix</keyword>
<reference evidence="2 3" key="1">
    <citation type="submission" date="2021-06" db="EMBL/GenBank/DDBJ databases">
        <title>Complete genome sequence of the secondary alcohol utilizing methanogen Methanospirillum hungatei strain GP1.</title>
        <authorList>
            <person name="Day L.A."/>
            <person name="Costa K.C."/>
        </authorList>
    </citation>
    <scope>NUCLEOTIDE SEQUENCE [LARGE SCALE GENOMIC DNA]</scope>
    <source>
        <strain evidence="2 3">GP1</strain>
    </source>
</reference>
<feature type="transmembrane region" description="Helical" evidence="1">
    <location>
        <begin position="7"/>
        <end position="25"/>
    </location>
</feature>
<keyword evidence="1" id="KW-0472">Membrane</keyword>
<dbReference type="Pfam" id="PF13379">
    <property type="entry name" value="NMT1_2"/>
    <property type="match status" value="1"/>
</dbReference>
<evidence type="ECO:0000313" key="3">
    <source>
        <dbReference type="Proteomes" id="UP000694228"/>
    </source>
</evidence>
<dbReference type="AlphaFoldDB" id="A0A8F5VNA1"/>
<dbReference type="PANTHER" id="PTHR30024">
    <property type="entry name" value="ALIPHATIC SULFONATES-BINDING PROTEIN-RELATED"/>
    <property type="match status" value="1"/>
</dbReference>
<evidence type="ECO:0000256" key="1">
    <source>
        <dbReference type="SAM" id="Phobius"/>
    </source>
</evidence>
<accession>A0A8F5VNA1</accession>